<evidence type="ECO:0000313" key="2">
    <source>
        <dbReference type="EMBL" id="KAB2603262.1"/>
    </source>
</evidence>
<dbReference type="AlphaFoldDB" id="A0A5N5FPT3"/>
<reference evidence="4" key="2">
    <citation type="submission" date="2019-10" db="EMBL/GenBank/DDBJ databases">
        <title>A de novo genome assembly of a pear dwarfing rootstock.</title>
        <authorList>
            <person name="Wang F."/>
            <person name="Wang J."/>
            <person name="Li S."/>
            <person name="Zhang Y."/>
            <person name="Fang M."/>
            <person name="Ma L."/>
            <person name="Zhao Y."/>
            <person name="Jiang S."/>
        </authorList>
    </citation>
    <scope>NUCLEOTIDE SEQUENCE [LARGE SCALE GENOMIC DNA]</scope>
    <source>
        <strain evidence="3">S2</strain>
        <tissue evidence="3">Leaf</tissue>
    </source>
</reference>
<dbReference type="Proteomes" id="UP000327157">
    <property type="component" value="Chromosome 10"/>
</dbReference>
<comment type="caution">
    <text evidence="2">The sequence shown here is derived from an EMBL/GenBank/DDBJ whole genome shotgun (WGS) entry which is preliminary data.</text>
</comment>
<dbReference type="EMBL" id="SMOL01000231">
    <property type="protein sequence ID" value="KAB2622094.1"/>
    <property type="molecule type" value="Genomic_DNA"/>
</dbReference>
<keyword evidence="4" id="KW-1185">Reference proteome</keyword>
<evidence type="ECO:0000313" key="3">
    <source>
        <dbReference type="EMBL" id="KAB2622094.1"/>
    </source>
</evidence>
<evidence type="ECO:0000256" key="1">
    <source>
        <dbReference type="SAM" id="MobiDB-lite"/>
    </source>
</evidence>
<evidence type="ECO:0000313" key="4">
    <source>
        <dbReference type="Proteomes" id="UP000327157"/>
    </source>
</evidence>
<organism evidence="2 4">
    <name type="scientific">Pyrus ussuriensis x Pyrus communis</name>
    <dbReference type="NCBI Taxonomy" id="2448454"/>
    <lineage>
        <taxon>Eukaryota</taxon>
        <taxon>Viridiplantae</taxon>
        <taxon>Streptophyta</taxon>
        <taxon>Embryophyta</taxon>
        <taxon>Tracheophyta</taxon>
        <taxon>Spermatophyta</taxon>
        <taxon>Magnoliopsida</taxon>
        <taxon>eudicotyledons</taxon>
        <taxon>Gunneridae</taxon>
        <taxon>Pentapetalae</taxon>
        <taxon>rosids</taxon>
        <taxon>fabids</taxon>
        <taxon>Rosales</taxon>
        <taxon>Rosaceae</taxon>
        <taxon>Amygdaloideae</taxon>
        <taxon>Maleae</taxon>
        <taxon>Pyrus</taxon>
    </lineage>
</organism>
<reference evidence="2 4" key="3">
    <citation type="submission" date="2019-11" db="EMBL/GenBank/DDBJ databases">
        <title>A de novo genome assembly of a pear dwarfing rootstock.</title>
        <authorList>
            <person name="Wang F."/>
            <person name="Wang J."/>
            <person name="Li S."/>
            <person name="Zhang Y."/>
            <person name="Fang M."/>
            <person name="Ma L."/>
            <person name="Zhao Y."/>
            <person name="Jiang S."/>
        </authorList>
    </citation>
    <scope>NUCLEOTIDE SEQUENCE [LARGE SCALE GENOMIC DNA]</scope>
    <source>
        <strain evidence="2">S2</strain>
        <tissue evidence="2">Leaf</tissue>
    </source>
</reference>
<sequence length="52" mass="5988">MAQGRRALFQKGKMSRRVGSSTDSTIFGSCTKRRRKRKKSQEEEVENRGITI</sequence>
<dbReference type="EMBL" id="SMOL01000695">
    <property type="protein sequence ID" value="KAB2603262.1"/>
    <property type="molecule type" value="Genomic_DNA"/>
</dbReference>
<protein>
    <submittedName>
        <fullName evidence="2">Uncharacterized protein</fullName>
    </submittedName>
</protein>
<name>A0A5N5FPT3_9ROSA</name>
<dbReference type="Proteomes" id="UP000327157">
    <property type="component" value="Chromosome 4"/>
</dbReference>
<feature type="region of interest" description="Disordered" evidence="1">
    <location>
        <begin position="1"/>
        <end position="52"/>
    </location>
</feature>
<reference evidence="2 4" key="1">
    <citation type="submission" date="2019-09" db="EMBL/GenBank/DDBJ databases">
        <authorList>
            <person name="Ou C."/>
        </authorList>
    </citation>
    <scope>NUCLEOTIDE SEQUENCE [LARGE SCALE GENOMIC DNA]</scope>
    <source>
        <strain evidence="2">S2</strain>
        <tissue evidence="2">Leaf</tissue>
    </source>
</reference>
<gene>
    <name evidence="2" type="ORF">D8674_004267</name>
    <name evidence="3" type="ORF">D8674_024276</name>
</gene>
<feature type="compositionally biased region" description="Polar residues" evidence="1">
    <location>
        <begin position="18"/>
        <end position="28"/>
    </location>
</feature>
<proteinExistence type="predicted"/>
<accession>A0A5N5FPT3</accession>